<feature type="transmembrane region" description="Helical" evidence="12">
    <location>
        <begin position="106"/>
        <end position="129"/>
    </location>
</feature>
<feature type="binding site" evidence="11">
    <location>
        <position position="463"/>
    </location>
    <ligand>
        <name>Mn(2+)</name>
        <dbReference type="ChEBI" id="CHEBI:29035"/>
    </ligand>
</feature>
<sequence length="618" mass="70113">MNAAEGFSCFFFDYIIYVILSISKIYLFSSLSRTEFEFGFFLLNLATVLILSCWTLLLKAKTRQWVLLFLLFLHSTLLISDLWYYRYFQDFLSISLLSDITQINDVGGGFLTLIQATDFFFFADLLLFGAAIWSMRKRQAQAQHSNRKKYAGIVLAAGIGLYALPMLTDYFAKGASPFDPTVADMQDYYQFGFWGYHGLDLAKGGIDLLSKENRVTAEEESLIRGANKGGENAEAAEEQPNVILVQLESFQSSVIHHEVDGQELTPNLNKLTEEMLYFPSFYHQTHEGRTSDAEFITNTSLQPLRSGSVYTQYEKNEFDSLPAALKENGYTTAAMHAYEKDFWNRDSFYQNIGFDQFFSKEDYPEEKKIGMAVNDTEFFTTSIEHMEELEEPFFAFLVALTSHIPYEIPEEDRALDLTGYEDPLLKGYYQTIHYVDGSVGVMVQELKDKGIWDDALVVFYGDHDSGLQKDGSEMAKELEVESAVDQFELSRRVPLFIKPPNLAQGETVDKSGGQIDITPTILAILGISQPYVLGQSLMDEEANLTVFRDGSFRFEDVYYLPDLTEPIGSGTCYSIDTEEEIPFDRCAPHIGKAAKQLQVSDTIIQENALDELRHSSRP</sequence>
<feature type="binding site" evidence="11">
    <location>
        <position position="462"/>
    </location>
    <ligand>
        <name>Mn(2+)</name>
        <dbReference type="ChEBI" id="CHEBI:29035"/>
    </ligand>
</feature>
<dbReference type="PANTHER" id="PTHR47371:SF3">
    <property type="entry name" value="PHOSPHOGLYCEROL TRANSFERASE I"/>
    <property type="match status" value="1"/>
</dbReference>
<dbReference type="OrthoDB" id="5901192at2"/>
<keyword evidence="10" id="KW-0479">Metal-binding</keyword>
<dbReference type="STRING" id="1499687.BN1080_02682"/>
<dbReference type="PIRSF" id="PIRSF005091">
    <property type="entry name" value="Mmb_sulf_HI1246"/>
    <property type="match status" value="1"/>
</dbReference>
<feature type="transmembrane region" description="Helical" evidence="12">
    <location>
        <begin position="65"/>
        <end position="86"/>
    </location>
</feature>
<evidence type="ECO:0000256" key="3">
    <source>
        <dbReference type="ARBA" id="ARBA00009983"/>
    </source>
</evidence>
<keyword evidence="5 12" id="KW-0812">Transmembrane</keyword>
<evidence type="ECO:0000256" key="5">
    <source>
        <dbReference type="ARBA" id="ARBA00022692"/>
    </source>
</evidence>
<feature type="transmembrane region" description="Helical" evidence="12">
    <location>
        <begin position="7"/>
        <end position="26"/>
    </location>
</feature>
<dbReference type="InterPro" id="IPR012160">
    <property type="entry name" value="LtaS-like"/>
</dbReference>
<dbReference type="InterPro" id="IPR050448">
    <property type="entry name" value="OpgB/LTA_synthase_biosynth"/>
</dbReference>
<dbReference type="GO" id="GO:0005886">
    <property type="term" value="C:plasma membrane"/>
    <property type="evidence" value="ECO:0007669"/>
    <property type="project" value="UniProtKB-SubCell"/>
</dbReference>
<evidence type="ECO:0000256" key="9">
    <source>
        <dbReference type="PIRSR" id="PIRSR005091-1"/>
    </source>
</evidence>
<evidence type="ECO:0000256" key="1">
    <source>
        <dbReference type="ARBA" id="ARBA00004651"/>
    </source>
</evidence>
<dbReference type="EMBL" id="CCXS01000001">
    <property type="protein sequence ID" value="CEG23678.1"/>
    <property type="molecule type" value="Genomic_DNA"/>
</dbReference>
<evidence type="ECO:0000313" key="14">
    <source>
        <dbReference type="EMBL" id="CEG23678.1"/>
    </source>
</evidence>
<dbReference type="InterPro" id="IPR000917">
    <property type="entry name" value="Sulfatase_N"/>
</dbReference>
<feature type="binding site" evidence="11">
    <location>
        <position position="290"/>
    </location>
    <ligand>
        <name>Mn(2+)</name>
        <dbReference type="ChEBI" id="CHEBI:29035"/>
    </ligand>
</feature>
<comment type="similarity">
    <text evidence="3 8">Belongs to the LTA synthase family.</text>
</comment>
<dbReference type="CDD" id="cd16015">
    <property type="entry name" value="LTA_synthase"/>
    <property type="match status" value="1"/>
</dbReference>
<keyword evidence="10" id="KW-0464">Manganese</keyword>
<evidence type="ECO:0000256" key="7">
    <source>
        <dbReference type="ARBA" id="ARBA00023136"/>
    </source>
</evidence>
<evidence type="ECO:0000256" key="11">
    <source>
        <dbReference type="PIRSR" id="PIRSR005091-3"/>
    </source>
</evidence>
<name>A0A098EN16_9BACL</name>
<feature type="binding site" evidence="11">
    <location>
        <position position="248"/>
    </location>
    <ligand>
        <name>Mn(2+)</name>
        <dbReference type="ChEBI" id="CHEBI:29035"/>
    </ligand>
</feature>
<evidence type="ECO:0000256" key="4">
    <source>
        <dbReference type="ARBA" id="ARBA00022475"/>
    </source>
</evidence>
<evidence type="ECO:0000256" key="8">
    <source>
        <dbReference type="PIRNR" id="PIRNR005091"/>
    </source>
</evidence>
<evidence type="ECO:0000313" key="15">
    <source>
        <dbReference type="Proteomes" id="UP000043699"/>
    </source>
</evidence>
<keyword evidence="7 8" id="KW-0472">Membrane</keyword>
<evidence type="ECO:0000256" key="10">
    <source>
        <dbReference type="PIRSR" id="PIRSR005091-2"/>
    </source>
</evidence>
<keyword evidence="15" id="KW-1185">Reference proteome</keyword>
<dbReference type="Pfam" id="PF00884">
    <property type="entry name" value="Sulfatase"/>
    <property type="match status" value="1"/>
</dbReference>
<dbReference type="GO" id="GO:0046872">
    <property type="term" value="F:metal ion binding"/>
    <property type="evidence" value="ECO:0007669"/>
    <property type="project" value="UniProtKB-KW"/>
</dbReference>
<keyword evidence="6 12" id="KW-1133">Transmembrane helix</keyword>
<feature type="active site" evidence="9">
    <location>
        <position position="290"/>
    </location>
</feature>
<dbReference type="Gene3D" id="3.40.720.10">
    <property type="entry name" value="Alkaline Phosphatase, subunit A"/>
    <property type="match status" value="1"/>
</dbReference>
<dbReference type="AlphaFoldDB" id="A0A098EN16"/>
<evidence type="ECO:0000256" key="2">
    <source>
        <dbReference type="ARBA" id="ARBA00004936"/>
    </source>
</evidence>
<feature type="binding site" evidence="10">
    <location>
        <position position="403"/>
    </location>
    <ligand>
        <name>substrate</name>
    </ligand>
</feature>
<protein>
    <submittedName>
        <fullName evidence="14">Lipoteichoic acid synthase 1</fullName>
    </submittedName>
</protein>
<dbReference type="PANTHER" id="PTHR47371">
    <property type="entry name" value="LIPOTEICHOIC ACID SYNTHASE"/>
    <property type="match status" value="1"/>
</dbReference>
<keyword evidence="4 8" id="KW-1003">Cell membrane</keyword>
<evidence type="ECO:0000256" key="12">
    <source>
        <dbReference type="SAM" id="Phobius"/>
    </source>
</evidence>
<feature type="domain" description="Sulfatase N-terminal" evidence="13">
    <location>
        <begin position="240"/>
        <end position="527"/>
    </location>
</feature>
<dbReference type="InterPro" id="IPR017850">
    <property type="entry name" value="Alkaline_phosphatase_core_sf"/>
</dbReference>
<feature type="transmembrane region" description="Helical" evidence="12">
    <location>
        <begin position="150"/>
        <end position="172"/>
    </location>
</feature>
<comment type="subcellular location">
    <subcellularLocation>
        <location evidence="1">Cell membrane</location>
        <topology evidence="1">Multi-pass membrane protein</topology>
    </subcellularLocation>
</comment>
<comment type="pathway">
    <text evidence="2">Cell wall biogenesis; lipoteichoic acid biosynthesis.</text>
</comment>
<feature type="transmembrane region" description="Helical" evidence="12">
    <location>
        <begin position="38"/>
        <end position="58"/>
    </location>
</feature>
<reference evidence="14 15" key="1">
    <citation type="submission" date="2014-09" db="EMBL/GenBank/DDBJ databases">
        <authorList>
            <person name="Urmite Genomes Urmite Genomes"/>
        </authorList>
    </citation>
    <scope>NUCLEOTIDE SEQUENCE [LARGE SCALE GENOMIC DNA]</scope>
    <source>
        <strain evidence="14 15">ES2</strain>
    </source>
</reference>
<dbReference type="SUPFAM" id="SSF53649">
    <property type="entry name" value="Alkaline phosphatase-like"/>
    <property type="match status" value="1"/>
</dbReference>
<accession>A0A098EN16</accession>
<dbReference type="Proteomes" id="UP000043699">
    <property type="component" value="Unassembled WGS sequence"/>
</dbReference>
<evidence type="ECO:0000256" key="6">
    <source>
        <dbReference type="ARBA" id="ARBA00022989"/>
    </source>
</evidence>
<gene>
    <name evidence="14" type="primary">ltaS1_1</name>
    <name evidence="14" type="ORF">BN1080_02682</name>
</gene>
<proteinExistence type="inferred from homology"/>
<dbReference type="Gene3D" id="3.30.1120.170">
    <property type="match status" value="1"/>
</dbReference>
<organism evidence="14 15">
    <name type="scientific">Planococcus massiliensis</name>
    <dbReference type="NCBI Taxonomy" id="1499687"/>
    <lineage>
        <taxon>Bacteria</taxon>
        <taxon>Bacillati</taxon>
        <taxon>Bacillota</taxon>
        <taxon>Bacilli</taxon>
        <taxon>Bacillales</taxon>
        <taxon>Caryophanaceae</taxon>
        <taxon>Planococcus</taxon>
    </lineage>
</organism>
<evidence type="ECO:0000259" key="13">
    <source>
        <dbReference type="Pfam" id="PF00884"/>
    </source>
</evidence>